<evidence type="ECO:0000256" key="6">
    <source>
        <dbReference type="ARBA" id="ARBA00023235"/>
    </source>
</evidence>
<dbReference type="CDD" id="cd05799">
    <property type="entry name" value="PGM2"/>
    <property type="match status" value="1"/>
</dbReference>
<feature type="domain" description="Alpha-D-phosphohexomutase C-terminal" evidence="8">
    <location>
        <begin position="516"/>
        <end position="560"/>
    </location>
</feature>
<feature type="domain" description="Alpha-D-phosphohexomutase alpha/beta/alpha" evidence="10">
    <location>
        <begin position="255"/>
        <end position="339"/>
    </location>
</feature>
<dbReference type="InterPro" id="IPR005843">
    <property type="entry name" value="A-D-PHexomutase_C"/>
</dbReference>
<proteinExistence type="inferred from homology"/>
<dbReference type="EMBL" id="NAEP01000028">
    <property type="protein sequence ID" value="PDQ35747.1"/>
    <property type="molecule type" value="Genomic_DNA"/>
</dbReference>
<evidence type="ECO:0000259" key="11">
    <source>
        <dbReference type="Pfam" id="PF02880"/>
    </source>
</evidence>
<dbReference type="PRINTS" id="PR00509">
    <property type="entry name" value="PGMPMM"/>
</dbReference>
<keyword evidence="6" id="KW-0413">Isomerase</keyword>
<dbReference type="PROSITE" id="PS00710">
    <property type="entry name" value="PGM_PMM"/>
    <property type="match status" value="1"/>
</dbReference>
<evidence type="ECO:0000313" key="12">
    <source>
        <dbReference type="EMBL" id="PDQ35747.1"/>
    </source>
</evidence>
<name>A0A2A6FSU3_9MICO</name>
<sequence>MTTDNQFPTPGSDSFTDVTGRLARAEAWLAQDPDPETRAELSALLEHVRTGDVAASADLTDRFDTRLAFGTAGLRGSLGAGPNRMNRVLVAQAAAGLAAYLVEHATSSTAPSVVIGYDGRKNSDVFAHDSAEIMAGAGVNVTLLPRLLPTPVLAFSVRHLGTSAGVMVTASHNPPLDNGYKVYLGGQDNGAQIIGPSDIQIAAHIAHIAETITVAQLPRGQYATADESVIEAYVRAAVRVIPNGGISSKPGLSVAPPTIVYTAMHGVGWETLSAVWRTAGFEQPAVVPEQVEPDAAFPTVAFPNPEEAGAMDLAFARAREVGADLIIANDPDADRFAVAIPDATEPAGFRRLSGNDVGLMLGWRAARAAADAAGESGAGGTLACSIVSSPGLERIAHQYGLEFRATLTGFKWISRTPGLIFGFEEALGYLVNPDTVTDKDGISASLAFTALATELGAAGKTVADHLDELTARFGAFASTQISLRVSELARIDEIMTRLRDAPPDAVGGIRVQQIDDFSQGFGALPPTNMLRIVLESNARIMVRPSGTEPKLKAYIDASEETGTVAQRRSAANALVATLAAGLSTLLE</sequence>
<dbReference type="GO" id="GO:0008973">
    <property type="term" value="F:phosphopentomutase activity"/>
    <property type="evidence" value="ECO:0007669"/>
    <property type="project" value="TreeGrafter"/>
</dbReference>
<dbReference type="Proteomes" id="UP000219994">
    <property type="component" value="Unassembled WGS sequence"/>
</dbReference>
<dbReference type="GO" id="GO:0000287">
    <property type="term" value="F:magnesium ion binding"/>
    <property type="evidence" value="ECO:0007669"/>
    <property type="project" value="InterPro"/>
</dbReference>
<feature type="domain" description="Alpha-D-phosphohexomutase alpha/beta/alpha" evidence="9">
    <location>
        <begin position="67"/>
        <end position="210"/>
    </location>
</feature>
<dbReference type="Gene3D" id="3.30.310.50">
    <property type="entry name" value="Alpha-D-phosphohexomutase, C-terminal domain"/>
    <property type="match status" value="1"/>
</dbReference>
<reference evidence="13" key="1">
    <citation type="submission" date="2017-03" db="EMBL/GenBank/DDBJ databases">
        <authorList>
            <person name="Lund M.B."/>
        </authorList>
    </citation>
    <scope>NUCLEOTIDE SEQUENCE [LARGE SCALE GENOMIC DNA]</scope>
</reference>
<evidence type="ECO:0000256" key="4">
    <source>
        <dbReference type="ARBA" id="ARBA00022723"/>
    </source>
</evidence>
<dbReference type="Pfam" id="PF00408">
    <property type="entry name" value="PGM_PMM_IV"/>
    <property type="match status" value="1"/>
</dbReference>
<dbReference type="Pfam" id="PF02879">
    <property type="entry name" value="PGM_PMM_II"/>
    <property type="match status" value="1"/>
</dbReference>
<dbReference type="InterPro" id="IPR005845">
    <property type="entry name" value="A-D-PHexomutase_a/b/a-II"/>
</dbReference>
<dbReference type="GO" id="GO:0006166">
    <property type="term" value="P:purine ribonucleoside salvage"/>
    <property type="evidence" value="ECO:0007669"/>
    <property type="project" value="TreeGrafter"/>
</dbReference>
<protein>
    <submittedName>
        <fullName evidence="12">Phosphomannomutase</fullName>
    </submittedName>
</protein>
<dbReference type="SUPFAM" id="SSF55957">
    <property type="entry name" value="Phosphoglucomutase, C-terminal domain"/>
    <property type="match status" value="1"/>
</dbReference>
<dbReference type="InterPro" id="IPR016066">
    <property type="entry name" value="A-D-PHexomutase_CS"/>
</dbReference>
<dbReference type="PANTHER" id="PTHR45745">
    <property type="entry name" value="PHOSPHOMANNOMUTASE 45A"/>
    <property type="match status" value="1"/>
</dbReference>
<keyword evidence="4 7" id="KW-0479">Metal-binding</keyword>
<dbReference type="InterPro" id="IPR005846">
    <property type="entry name" value="A-D-PHexomutase_a/b/a-III"/>
</dbReference>
<comment type="cofactor">
    <cofactor evidence="1">
        <name>Mg(2+)</name>
        <dbReference type="ChEBI" id="CHEBI:18420"/>
    </cofactor>
</comment>
<dbReference type="GO" id="GO:0005975">
    <property type="term" value="P:carbohydrate metabolic process"/>
    <property type="evidence" value="ECO:0007669"/>
    <property type="project" value="InterPro"/>
</dbReference>
<feature type="domain" description="Alpha-D-phosphohexomutase alpha/beta/alpha" evidence="11">
    <location>
        <begin position="368"/>
        <end position="472"/>
    </location>
</feature>
<dbReference type="InterPro" id="IPR005844">
    <property type="entry name" value="A-D-PHexomutase_a/b/a-I"/>
</dbReference>
<accession>A0A2A6FSU3</accession>
<evidence type="ECO:0000256" key="1">
    <source>
        <dbReference type="ARBA" id="ARBA00001946"/>
    </source>
</evidence>
<evidence type="ECO:0000256" key="2">
    <source>
        <dbReference type="ARBA" id="ARBA00010231"/>
    </source>
</evidence>
<dbReference type="SUPFAM" id="SSF53738">
    <property type="entry name" value="Phosphoglucomutase, first 3 domains"/>
    <property type="match status" value="3"/>
</dbReference>
<gene>
    <name evidence="12" type="ORF">B5766_04645</name>
</gene>
<dbReference type="Pfam" id="PF02878">
    <property type="entry name" value="PGM_PMM_I"/>
    <property type="match status" value="1"/>
</dbReference>
<evidence type="ECO:0000259" key="8">
    <source>
        <dbReference type="Pfam" id="PF00408"/>
    </source>
</evidence>
<evidence type="ECO:0000256" key="7">
    <source>
        <dbReference type="RuleBase" id="RU004326"/>
    </source>
</evidence>
<organism evidence="12 13">
    <name type="scientific">Candidatus Lumbricidiphila eiseniae</name>
    <dbReference type="NCBI Taxonomy" id="1969409"/>
    <lineage>
        <taxon>Bacteria</taxon>
        <taxon>Bacillati</taxon>
        <taxon>Actinomycetota</taxon>
        <taxon>Actinomycetes</taxon>
        <taxon>Micrococcales</taxon>
        <taxon>Microbacteriaceae</taxon>
        <taxon>Candidatus Lumbricidiphila</taxon>
    </lineage>
</organism>
<evidence type="ECO:0000313" key="13">
    <source>
        <dbReference type="Proteomes" id="UP000219994"/>
    </source>
</evidence>
<evidence type="ECO:0000259" key="10">
    <source>
        <dbReference type="Pfam" id="PF02879"/>
    </source>
</evidence>
<dbReference type="InterPro" id="IPR005841">
    <property type="entry name" value="Alpha-D-phosphohexomutase_SF"/>
</dbReference>
<keyword evidence="5 7" id="KW-0460">Magnesium</keyword>
<dbReference type="PANTHER" id="PTHR45745:SF1">
    <property type="entry name" value="PHOSPHOGLUCOMUTASE 2B-RELATED"/>
    <property type="match status" value="1"/>
</dbReference>
<dbReference type="InterPro" id="IPR016055">
    <property type="entry name" value="A-D-PHexomutase_a/b/a-I/II/III"/>
</dbReference>
<keyword evidence="3" id="KW-0597">Phosphoprotein</keyword>
<dbReference type="Gene3D" id="3.40.120.10">
    <property type="entry name" value="Alpha-D-Glucose-1,6-Bisphosphate, subunit A, domain 3"/>
    <property type="match status" value="3"/>
</dbReference>
<evidence type="ECO:0000259" key="9">
    <source>
        <dbReference type="Pfam" id="PF02878"/>
    </source>
</evidence>
<comment type="similarity">
    <text evidence="2 7">Belongs to the phosphohexose mutase family.</text>
</comment>
<dbReference type="AlphaFoldDB" id="A0A2A6FSU3"/>
<evidence type="ECO:0000256" key="5">
    <source>
        <dbReference type="ARBA" id="ARBA00022842"/>
    </source>
</evidence>
<evidence type="ECO:0000256" key="3">
    <source>
        <dbReference type="ARBA" id="ARBA00022553"/>
    </source>
</evidence>
<comment type="caution">
    <text evidence="12">The sequence shown here is derived from an EMBL/GenBank/DDBJ whole genome shotgun (WGS) entry which is preliminary data.</text>
</comment>
<dbReference type="Pfam" id="PF02880">
    <property type="entry name" value="PGM_PMM_III"/>
    <property type="match status" value="1"/>
</dbReference>
<dbReference type="InterPro" id="IPR036900">
    <property type="entry name" value="A-D-PHexomutase_C_sf"/>
</dbReference>